<evidence type="ECO:0000313" key="3">
    <source>
        <dbReference type="Proteomes" id="UP001209730"/>
    </source>
</evidence>
<dbReference type="GO" id="GO:0006878">
    <property type="term" value="P:intracellular copper ion homeostasis"/>
    <property type="evidence" value="ECO:0007669"/>
    <property type="project" value="InterPro"/>
</dbReference>
<dbReference type="EMBL" id="JAPHQB010000005">
    <property type="protein sequence ID" value="MCX2801074.1"/>
    <property type="molecule type" value="Genomic_DNA"/>
</dbReference>
<evidence type="ECO:0000313" key="2">
    <source>
        <dbReference type="EMBL" id="MCX2801074.1"/>
    </source>
</evidence>
<accession>A0AB35HUV8</accession>
<dbReference type="GO" id="GO:0009279">
    <property type="term" value="C:cell outer membrane"/>
    <property type="evidence" value="ECO:0007669"/>
    <property type="project" value="InterPro"/>
</dbReference>
<dbReference type="GO" id="GO:0005507">
    <property type="term" value="F:copper ion binding"/>
    <property type="evidence" value="ECO:0007669"/>
    <property type="project" value="InterPro"/>
</dbReference>
<evidence type="ECO:0000256" key="1">
    <source>
        <dbReference type="SAM" id="SignalP"/>
    </source>
</evidence>
<name>A0AB35HUV8_MICTH</name>
<reference evidence="2" key="1">
    <citation type="submission" date="2022-11" db="EMBL/GenBank/DDBJ databases">
        <title>Chitin-degrading and fungicidal potential of chitinolytic bacterial strains from marine environment of the Pacific Ocean regions.</title>
        <authorList>
            <person name="Pentekhina I."/>
            <person name="Nedashkovskaya O."/>
            <person name="Seitkalieva A."/>
            <person name="Podvolotskaya A."/>
            <person name="Tekutyeva L."/>
            <person name="Balabanova L."/>
        </authorList>
    </citation>
    <scope>NUCLEOTIDE SEQUENCE</scope>
    <source>
        <strain evidence="2">KMM 6838</strain>
    </source>
</reference>
<dbReference type="InterPro" id="IPR007939">
    <property type="entry name" value="Cu-R_B_prcur"/>
</dbReference>
<feature type="chain" id="PRO_5044289655" evidence="1">
    <location>
        <begin position="21"/>
        <end position="244"/>
    </location>
</feature>
<keyword evidence="1" id="KW-0732">Signal</keyword>
<gene>
    <name evidence="2" type="ORF">OQJ68_04655</name>
</gene>
<protein>
    <submittedName>
        <fullName evidence="2">Copper resistance protein B</fullName>
    </submittedName>
</protein>
<dbReference type="AlphaFoldDB" id="A0AB35HUV8"/>
<feature type="signal peptide" evidence="1">
    <location>
        <begin position="1"/>
        <end position="20"/>
    </location>
</feature>
<comment type="caution">
    <text evidence="2">The sequence shown here is derived from an EMBL/GenBank/DDBJ whole genome shotgun (WGS) entry which is preliminary data.</text>
</comment>
<dbReference type="Pfam" id="PF05275">
    <property type="entry name" value="CopB"/>
    <property type="match status" value="1"/>
</dbReference>
<dbReference type="Proteomes" id="UP001209730">
    <property type="component" value="Unassembled WGS sequence"/>
</dbReference>
<sequence>MKKRLISNAVLAALSSTAAAEPAYQSALTPDHVMDHNTLLTTVSVDRLEARGDQGSALRGDIRFGGDRDKLWLKGDLNREENSTENAELQLLYSRAVAPYWDLQIGMRHDFRLGNGPSKNWGVIGFQGLAPYFFEVESALFASDGGDIGMRIGAEYELLFTQRLILSPEIELDFYGQNDRDNETAAGLSEMEAGLRLRYEFTRQFAPYIGIHHERKFGRAADFAREDGRESRETTWVMGLSVWF</sequence>
<dbReference type="RefSeq" id="WP_266065791.1">
    <property type="nucleotide sequence ID" value="NZ_JAPHQB010000005.1"/>
</dbReference>
<proteinExistence type="predicted"/>
<organism evidence="2 3">
    <name type="scientific">Microbulbifer thermotolerans</name>
    <dbReference type="NCBI Taxonomy" id="252514"/>
    <lineage>
        <taxon>Bacteria</taxon>
        <taxon>Pseudomonadati</taxon>
        <taxon>Pseudomonadota</taxon>
        <taxon>Gammaproteobacteria</taxon>
        <taxon>Cellvibrionales</taxon>
        <taxon>Microbulbiferaceae</taxon>
        <taxon>Microbulbifer</taxon>
    </lineage>
</organism>